<dbReference type="InterPro" id="IPR036397">
    <property type="entry name" value="RNaseH_sf"/>
</dbReference>
<reference evidence="1" key="1">
    <citation type="journal article" date="2011" name="PLoS Biol.">
        <title>Gene gain and loss during evolution of obligate parasitism in the white rust pathogen of Arabidopsis thaliana.</title>
        <authorList>
            <person name="Kemen E."/>
            <person name="Gardiner A."/>
            <person name="Schultz-Larsen T."/>
            <person name="Kemen A.C."/>
            <person name="Balmuth A.L."/>
            <person name="Robert-Seilaniantz A."/>
            <person name="Bailey K."/>
            <person name="Holub E."/>
            <person name="Studholme D.J."/>
            <person name="Maclean D."/>
            <person name="Jones J.D."/>
        </authorList>
    </citation>
    <scope>NUCLEOTIDE SEQUENCE</scope>
</reference>
<dbReference type="HOGENOM" id="CLU_576734_0_0_1"/>
<dbReference type="AlphaFoldDB" id="F0WVQ5"/>
<gene>
    <name evidence="1" type="primary">AlNc14C302G10394</name>
    <name evidence="1" type="ORF">ALNC14_116450</name>
</gene>
<dbReference type="GO" id="GO:0003676">
    <property type="term" value="F:nucleic acid binding"/>
    <property type="evidence" value="ECO:0007669"/>
    <property type="project" value="InterPro"/>
</dbReference>
<dbReference type="EMBL" id="FR824347">
    <property type="protein sequence ID" value="CCA25501.1"/>
    <property type="molecule type" value="Genomic_DNA"/>
</dbReference>
<protein>
    <submittedName>
        <fullName evidence="1">Transposase putative</fullName>
    </submittedName>
</protein>
<evidence type="ECO:0000313" key="1">
    <source>
        <dbReference type="EMBL" id="CCA25501.1"/>
    </source>
</evidence>
<proteinExistence type="predicted"/>
<name>F0WVQ5_9STRA</name>
<organism evidence="1">
    <name type="scientific">Albugo laibachii Nc14</name>
    <dbReference type="NCBI Taxonomy" id="890382"/>
    <lineage>
        <taxon>Eukaryota</taxon>
        <taxon>Sar</taxon>
        <taxon>Stramenopiles</taxon>
        <taxon>Oomycota</taxon>
        <taxon>Peronosporomycetes</taxon>
        <taxon>Albuginales</taxon>
        <taxon>Albuginaceae</taxon>
        <taxon>Albugo</taxon>
    </lineage>
</organism>
<reference evidence="1" key="2">
    <citation type="submission" date="2011-02" db="EMBL/GenBank/DDBJ databases">
        <authorList>
            <person name="MacLean D."/>
        </authorList>
    </citation>
    <scope>NUCLEOTIDE SEQUENCE</scope>
</reference>
<accession>F0WVQ5</accession>
<dbReference type="PANTHER" id="PTHR47169:SF2">
    <property type="entry name" value="OS01G0541250 PROTEIN"/>
    <property type="match status" value="1"/>
</dbReference>
<sequence length="474" mass="54131">MTACGSKICFDEHINREVYKHFRLTYVFPSIKEKRPVGEMKRPIFVQQDNATPHVVVSDPDIVAAGTEYGWNISLVCQPANSPDFNVLGLGYFAAIQRLQYEQNVFTTEMLIKAGAQSFKDLDSNKLNSIFLTLQQVMECVLICKGGNDYKLPHMAKVKNKVGVAKGCESKEKGCEYSNSLNKISQNHKIYKRNIPIVIEPNIELPLSNFKKQTMSTLSRSSSSSSLSSLSYSSDMIEDGKSLIYAQRFFDSTEYTDRKSIRLSVINFHHDIHRSFRTTRSDDRRLKAVCEFSDCLFEVYFSYGKKYGPPTRIIPHTCTLSDANGKTSRVVKPLWTARQLVQHVDNRNLFHQHKRAVTPTMIMNVVSSQGNQTSLMNCANACKKLIREFFGDDIRQYRLLTDYVSISRQNDHDVILEMEDKQFTRMQIVFREGKQVFKSYAQSGLCLDGTFLKNVNGERGKLWAGERCAVRRAT</sequence>
<dbReference type="Gene3D" id="3.30.420.10">
    <property type="entry name" value="Ribonuclease H-like superfamily/Ribonuclease H"/>
    <property type="match status" value="1"/>
</dbReference>
<dbReference type="PANTHER" id="PTHR47169">
    <property type="entry name" value="OS01G0541250 PROTEIN"/>
    <property type="match status" value="1"/>
</dbReference>